<name>A0A7J6PB20_PEROL</name>
<sequence length="1402" mass="156134">MGNSVLSSLSVADPFHPTPQGLCLLLLSDHYHIYALKCPAEVIRAVHEAVGAAAIKREGPSSKAQGLQKFTLRDWLWYAGGANTMDTRRVVMNILEATERAGWEVVDEVDLSRRHFLQGWVLRRIDGDDRLTHGRNLMVGFHDTDDVRMLLPDEPLRVSAVQDAIRGGISRAWKITKESEYAGAYEFKLKGRPFLAGGVDTVAARQMILGMCEELERARGYLLSNTYTLSARQGSQSSLVFKMPSIGQDEYGRGGRSSTYLGISLNSGDDIRLIPAPGESLDFVARDEIGRGITETWPRGVQKEGMYGESYEWKLRGYPWLADGTDTVDARMLVGRIIGIMQSLGFELMPKVDCSGKLADLSFMMFRRPPMALRTLPPPPVLCLSLHTYDRVRFTCTDTKDLPTYPWMLWRVPDGMTALAAGLIILTMIDALRELGWELKASLGRVCIRSDCDTLVMLAEIPSVFGGLEGLYEPSPDTPTPQGLCALTLCGMGALYGLKCPEEGDGPSDKAKGLHKFKLSQQVVDGQRQEDGGELQKVRWEVVEDVDMSRSGFLQMLILRRREGDDFGRSYRKDFVVGLHGSDDIRILCEDEATRVFNITEAARIGIESSWKIAREGDYGGAHEFVLKGRPFGSLGANGEDSVKIRRMLVAMCAQIEKGTGYRMAHSLALSAGKATKSSLIFRHSESSREYGEVTYVGLSLNDIDDVRLMCPPWSALDETVKDTLRAAIREGWPRGIQREREYGGAHEWKLSGRPWDAHGTETVDSRILVGEDVEGDLADMSLMVFRRSKEGSVPLPPTEPVLGVSMHDTDDIRLTCTDEKILDAIEGPVRQALMSPALSLQMKLKGSPFHTCTNSHNALYCGSVLLSLVDVLYQLGWVMRTALDVSRKYYADDKNQYKLDTATMYFTHAPLPVGVSIFGIDTRQLNQLRIGFGGVKGFHDPQPNTPTSQGFSALVLAHNSRIYAYKCPEEVLEAVRRAIDRGLIKRDRKCSKVDGLHEFEFSSWIWAAHGKATVDVRRYAMRIVESLREAGWGIVDDIDMSRPFFVQTWILKRIDQMAARSPRRDVLIGLHDKNDLRIVMEEDDANRQYVIQEAVRQGIVNSWQITSETDYSGAYQFQLAGSPFSAGGDRPVEARQILLGILTELERKAGYRLERSLSLSMNHGAKSSLLFRVPPPDSPADRGSYVGMHLDDNDIIRIFPTPGEFLDPFVQQELSAVIGRSWLHGVRQEGGGGFGGGENNDGENTAKNVVAGIRTHAKDRLYCGAMRVPEEPIVCVSFYDIDEVRISSTDDSLIAELQPRIRMALCPPEFPVEAVQDLSMFGRSAQLKLVKSPFHTWTPGPKTTVYATAVLLTLVNVMAELGWQLRASLDLSRLCVATESEWYRLDLSTLYFTRGKGREES</sequence>
<organism evidence="1 2">
    <name type="scientific">Perkinsus olseni</name>
    <name type="common">Perkinsus atlanticus</name>
    <dbReference type="NCBI Taxonomy" id="32597"/>
    <lineage>
        <taxon>Eukaryota</taxon>
        <taxon>Sar</taxon>
        <taxon>Alveolata</taxon>
        <taxon>Perkinsozoa</taxon>
        <taxon>Perkinsea</taxon>
        <taxon>Perkinsida</taxon>
        <taxon>Perkinsidae</taxon>
        <taxon>Perkinsus</taxon>
    </lineage>
</organism>
<comment type="caution">
    <text evidence="1">The sequence shown here is derived from an EMBL/GenBank/DDBJ whole genome shotgun (WGS) entry which is preliminary data.</text>
</comment>
<dbReference type="OrthoDB" id="57679at2759"/>
<dbReference type="Proteomes" id="UP000541610">
    <property type="component" value="Unassembled WGS sequence"/>
</dbReference>
<evidence type="ECO:0000313" key="2">
    <source>
        <dbReference type="Proteomes" id="UP000541610"/>
    </source>
</evidence>
<reference evidence="1 2" key="1">
    <citation type="submission" date="2020-04" db="EMBL/GenBank/DDBJ databases">
        <title>Perkinsus olseni comparative genomics.</title>
        <authorList>
            <person name="Bogema D.R."/>
        </authorList>
    </citation>
    <scope>NUCLEOTIDE SEQUENCE [LARGE SCALE GENOMIC DNA]</scope>
    <source>
        <strain evidence="1">00978-12</strain>
    </source>
</reference>
<dbReference type="EMBL" id="JABANP010000047">
    <property type="protein sequence ID" value="KAF4693329.1"/>
    <property type="molecule type" value="Genomic_DNA"/>
</dbReference>
<protein>
    <submittedName>
        <fullName evidence="1">Uncharacterized protein</fullName>
    </submittedName>
</protein>
<accession>A0A7J6PB20</accession>
<proteinExistence type="predicted"/>
<evidence type="ECO:0000313" key="1">
    <source>
        <dbReference type="EMBL" id="KAF4693329.1"/>
    </source>
</evidence>
<dbReference type="PANTHER" id="PTHR38696:SF1">
    <property type="entry name" value="MEDIATOR OF RNA POLYMERASE II TRANSCRIPTION SUBUNIT 13"/>
    <property type="match status" value="1"/>
</dbReference>
<dbReference type="PANTHER" id="PTHR38696">
    <property type="entry name" value="MEDIATOR OF RNA POLYMERASE II TRANSCRIPTION SUBUNIT 13"/>
    <property type="match status" value="1"/>
</dbReference>
<gene>
    <name evidence="1" type="ORF">FOZ60_011309</name>
</gene>